<reference evidence="6" key="2">
    <citation type="journal article" date="2023" name="Science">
        <title>Genomic signatures of disease resistance in endangered staghorn corals.</title>
        <authorList>
            <person name="Vollmer S.V."/>
            <person name="Selwyn J.D."/>
            <person name="Despard B.A."/>
            <person name="Roesel C.L."/>
        </authorList>
    </citation>
    <scope>NUCLEOTIDE SEQUENCE</scope>
    <source>
        <strain evidence="6">K2</strain>
    </source>
</reference>
<dbReference type="GO" id="GO:0004930">
    <property type="term" value="F:G protein-coupled receptor activity"/>
    <property type="evidence" value="ECO:0007669"/>
    <property type="project" value="InterPro"/>
</dbReference>
<accession>A0AAD9R3G3</accession>
<gene>
    <name evidence="6" type="ORF">P5673_002314</name>
</gene>
<dbReference type="GO" id="GO:0016020">
    <property type="term" value="C:membrane"/>
    <property type="evidence" value="ECO:0007669"/>
    <property type="project" value="UniProtKB-SubCell"/>
</dbReference>
<reference evidence="6" key="1">
    <citation type="journal article" date="2023" name="G3 (Bethesda)">
        <title>Whole genome assembly and annotation of the endangered Caribbean coral Acropora cervicornis.</title>
        <authorList>
            <person name="Selwyn J.D."/>
            <person name="Vollmer S.V."/>
        </authorList>
    </citation>
    <scope>NUCLEOTIDE SEQUENCE</scope>
    <source>
        <strain evidence="6">K2</strain>
    </source>
</reference>
<dbReference type="Gene3D" id="1.20.1070.10">
    <property type="entry name" value="Rhodopsin 7-helix transmembrane proteins"/>
    <property type="match status" value="1"/>
</dbReference>
<evidence type="ECO:0000256" key="5">
    <source>
        <dbReference type="SAM" id="Phobius"/>
    </source>
</evidence>
<evidence type="ECO:0000256" key="3">
    <source>
        <dbReference type="ARBA" id="ARBA00022989"/>
    </source>
</evidence>
<evidence type="ECO:0000256" key="1">
    <source>
        <dbReference type="ARBA" id="ARBA00004370"/>
    </source>
</evidence>
<dbReference type="InterPro" id="IPR000276">
    <property type="entry name" value="GPCR_Rhodpsn"/>
</dbReference>
<dbReference type="Proteomes" id="UP001249851">
    <property type="component" value="Unassembled WGS sequence"/>
</dbReference>
<evidence type="ECO:0000313" key="7">
    <source>
        <dbReference type="Proteomes" id="UP001249851"/>
    </source>
</evidence>
<dbReference type="AlphaFoldDB" id="A0AAD9R3G3"/>
<dbReference type="SUPFAM" id="SSF81321">
    <property type="entry name" value="Family A G protein-coupled receptor-like"/>
    <property type="match status" value="1"/>
</dbReference>
<evidence type="ECO:0008006" key="8">
    <source>
        <dbReference type="Google" id="ProtNLM"/>
    </source>
</evidence>
<keyword evidence="2 5" id="KW-0812">Transmembrane</keyword>
<organism evidence="6 7">
    <name type="scientific">Acropora cervicornis</name>
    <name type="common">Staghorn coral</name>
    <dbReference type="NCBI Taxonomy" id="6130"/>
    <lineage>
        <taxon>Eukaryota</taxon>
        <taxon>Metazoa</taxon>
        <taxon>Cnidaria</taxon>
        <taxon>Anthozoa</taxon>
        <taxon>Hexacorallia</taxon>
        <taxon>Scleractinia</taxon>
        <taxon>Astrocoeniina</taxon>
        <taxon>Acroporidae</taxon>
        <taxon>Acropora</taxon>
    </lineage>
</organism>
<sequence length="133" mass="14408">MEVYRLLATCSLIYLLNTNHSAISNGDLAKLRTFLITNCVINACTSLSAAFGNGIVLMTIWKSRSLHSPSNTLLFGLALTDFSVGTFIQPMEVAKCLFSLLTKEGSPKELNSAFDVLSVILSGASLVIQDCWD</sequence>
<keyword evidence="4 5" id="KW-0472">Membrane</keyword>
<dbReference type="EMBL" id="JARQWQ010000004">
    <property type="protein sequence ID" value="KAK2572110.1"/>
    <property type="molecule type" value="Genomic_DNA"/>
</dbReference>
<dbReference type="Pfam" id="PF00001">
    <property type="entry name" value="7tm_1"/>
    <property type="match status" value="1"/>
</dbReference>
<evidence type="ECO:0000256" key="2">
    <source>
        <dbReference type="ARBA" id="ARBA00022692"/>
    </source>
</evidence>
<protein>
    <recommendedName>
        <fullName evidence="8">G-protein coupled receptors family 1 profile domain-containing protein</fullName>
    </recommendedName>
</protein>
<keyword evidence="7" id="KW-1185">Reference proteome</keyword>
<dbReference type="CDD" id="cd00637">
    <property type="entry name" value="7tm_classA_rhodopsin-like"/>
    <property type="match status" value="1"/>
</dbReference>
<evidence type="ECO:0000313" key="6">
    <source>
        <dbReference type="EMBL" id="KAK2572110.1"/>
    </source>
</evidence>
<name>A0AAD9R3G3_ACRCE</name>
<comment type="subcellular location">
    <subcellularLocation>
        <location evidence="1">Membrane</location>
    </subcellularLocation>
</comment>
<comment type="caution">
    <text evidence="6">The sequence shown here is derived from an EMBL/GenBank/DDBJ whole genome shotgun (WGS) entry which is preliminary data.</text>
</comment>
<keyword evidence="3 5" id="KW-1133">Transmembrane helix</keyword>
<proteinExistence type="predicted"/>
<evidence type="ECO:0000256" key="4">
    <source>
        <dbReference type="ARBA" id="ARBA00023136"/>
    </source>
</evidence>
<feature type="transmembrane region" description="Helical" evidence="5">
    <location>
        <begin position="34"/>
        <end position="61"/>
    </location>
</feature>